<feature type="transmembrane region" description="Helical" evidence="8">
    <location>
        <begin position="229"/>
        <end position="248"/>
    </location>
</feature>
<dbReference type="GO" id="GO:0005506">
    <property type="term" value="F:iron ion binding"/>
    <property type="evidence" value="ECO:0007669"/>
    <property type="project" value="InterPro"/>
</dbReference>
<dbReference type="PRINTS" id="PR00463">
    <property type="entry name" value="EP450I"/>
</dbReference>
<keyword evidence="7" id="KW-0503">Monooxygenase</keyword>
<feature type="binding site" description="axial binding residue" evidence="6">
    <location>
        <position position="472"/>
    </location>
    <ligand>
        <name>heme</name>
        <dbReference type="ChEBI" id="CHEBI:30413"/>
    </ligand>
    <ligandPart>
        <name>Fe</name>
        <dbReference type="ChEBI" id="CHEBI:18248"/>
    </ligandPart>
</feature>
<evidence type="ECO:0000256" key="7">
    <source>
        <dbReference type="RuleBase" id="RU000461"/>
    </source>
</evidence>
<dbReference type="OrthoDB" id="1470350at2759"/>
<evidence type="ECO:0000256" key="8">
    <source>
        <dbReference type="SAM" id="Phobius"/>
    </source>
</evidence>
<dbReference type="GeneID" id="20340806"/>
<comment type="similarity">
    <text evidence="2 7">Belongs to the cytochrome P450 family.</text>
</comment>
<evidence type="ECO:0000313" key="10">
    <source>
        <dbReference type="EnsemblFungi" id="EJT80348"/>
    </source>
</evidence>
<evidence type="ECO:0000256" key="2">
    <source>
        <dbReference type="ARBA" id="ARBA00010617"/>
    </source>
</evidence>
<reference evidence="9" key="2">
    <citation type="submission" date="2010-07" db="EMBL/GenBank/DDBJ databases">
        <authorList>
            <consortium name="The Broad Institute Genome Sequencing Platform"/>
            <consortium name="Broad Institute Genome Sequencing Center for Infectious Disease"/>
            <person name="Ma L.-J."/>
            <person name="Dead R."/>
            <person name="Young S."/>
            <person name="Zeng Q."/>
            <person name="Koehrsen M."/>
            <person name="Alvarado L."/>
            <person name="Berlin A."/>
            <person name="Chapman S.B."/>
            <person name="Chen Z."/>
            <person name="Freedman E."/>
            <person name="Gellesch M."/>
            <person name="Goldberg J."/>
            <person name="Griggs A."/>
            <person name="Gujja S."/>
            <person name="Heilman E.R."/>
            <person name="Heiman D."/>
            <person name="Hepburn T."/>
            <person name="Howarth C."/>
            <person name="Jen D."/>
            <person name="Larson L."/>
            <person name="Mehta T."/>
            <person name="Neiman D."/>
            <person name="Pearson M."/>
            <person name="Roberts A."/>
            <person name="Saif S."/>
            <person name="Shea T."/>
            <person name="Shenoy N."/>
            <person name="Sisk P."/>
            <person name="Stolte C."/>
            <person name="Sykes S."/>
            <person name="Walk T."/>
            <person name="White J."/>
            <person name="Yandava C."/>
            <person name="Haas B."/>
            <person name="Nusbaum C."/>
            <person name="Birren B."/>
        </authorList>
    </citation>
    <scope>NUCLEOTIDE SEQUENCE</scope>
    <source>
        <strain evidence="9">R3-111a-1</strain>
    </source>
</reference>
<evidence type="ECO:0000256" key="6">
    <source>
        <dbReference type="PIRSR" id="PIRSR602401-1"/>
    </source>
</evidence>
<dbReference type="InterPro" id="IPR017972">
    <property type="entry name" value="Cyt_P450_CS"/>
</dbReference>
<reference evidence="11" key="1">
    <citation type="submission" date="2010-07" db="EMBL/GenBank/DDBJ databases">
        <title>The genome sequence of Gaeumannomyces graminis var. tritici strain R3-111a-1.</title>
        <authorList>
            <consortium name="The Broad Institute Genome Sequencing Platform"/>
            <person name="Ma L.-J."/>
            <person name="Dead R."/>
            <person name="Young S."/>
            <person name="Zeng Q."/>
            <person name="Koehrsen M."/>
            <person name="Alvarado L."/>
            <person name="Berlin A."/>
            <person name="Chapman S.B."/>
            <person name="Chen Z."/>
            <person name="Freedman E."/>
            <person name="Gellesch M."/>
            <person name="Goldberg J."/>
            <person name="Griggs A."/>
            <person name="Gujja S."/>
            <person name="Heilman E.R."/>
            <person name="Heiman D."/>
            <person name="Hepburn T."/>
            <person name="Howarth C."/>
            <person name="Jen D."/>
            <person name="Larson L."/>
            <person name="Mehta T."/>
            <person name="Neiman D."/>
            <person name="Pearson M."/>
            <person name="Roberts A."/>
            <person name="Saif S."/>
            <person name="Shea T."/>
            <person name="Shenoy N."/>
            <person name="Sisk P."/>
            <person name="Stolte C."/>
            <person name="Sykes S."/>
            <person name="Walk T."/>
            <person name="White J."/>
            <person name="Yandava C."/>
            <person name="Haas B."/>
            <person name="Nusbaum C."/>
            <person name="Birren B."/>
        </authorList>
    </citation>
    <scope>NUCLEOTIDE SEQUENCE [LARGE SCALE GENOMIC DNA]</scope>
    <source>
        <strain evidence="11">R3-111a-1</strain>
    </source>
</reference>
<keyword evidence="8" id="KW-0472">Membrane</keyword>
<dbReference type="SUPFAM" id="SSF48264">
    <property type="entry name" value="Cytochrome P450"/>
    <property type="match status" value="1"/>
</dbReference>
<keyword evidence="8" id="KW-1133">Transmembrane helix</keyword>
<dbReference type="InterPro" id="IPR036396">
    <property type="entry name" value="Cyt_P450_sf"/>
</dbReference>
<dbReference type="AlphaFoldDB" id="J3NGF8"/>
<evidence type="ECO:0000256" key="3">
    <source>
        <dbReference type="ARBA" id="ARBA00022617"/>
    </source>
</evidence>
<protein>
    <recommendedName>
        <fullName evidence="12">Isotrichodermin C-15 hydroxylase</fullName>
    </recommendedName>
</protein>
<dbReference type="Gene3D" id="1.10.630.10">
    <property type="entry name" value="Cytochrome P450"/>
    <property type="match status" value="1"/>
</dbReference>
<dbReference type="GO" id="GO:0020037">
    <property type="term" value="F:heme binding"/>
    <property type="evidence" value="ECO:0007669"/>
    <property type="project" value="InterPro"/>
</dbReference>
<keyword evidence="8" id="KW-0812">Transmembrane</keyword>
<evidence type="ECO:0008006" key="12">
    <source>
        <dbReference type="Google" id="ProtNLM"/>
    </source>
</evidence>
<dbReference type="GO" id="GO:0004497">
    <property type="term" value="F:monooxygenase activity"/>
    <property type="evidence" value="ECO:0007669"/>
    <property type="project" value="UniProtKB-KW"/>
</dbReference>
<dbReference type="eggNOG" id="KOG0158">
    <property type="taxonomic scope" value="Eukaryota"/>
</dbReference>
<organism evidence="9">
    <name type="scientific">Gaeumannomyces tritici (strain R3-111a-1)</name>
    <name type="common">Wheat and barley take-all root rot fungus</name>
    <name type="synonym">Gaeumannomyces graminis var. tritici</name>
    <dbReference type="NCBI Taxonomy" id="644352"/>
    <lineage>
        <taxon>Eukaryota</taxon>
        <taxon>Fungi</taxon>
        <taxon>Dikarya</taxon>
        <taxon>Ascomycota</taxon>
        <taxon>Pezizomycotina</taxon>
        <taxon>Sordariomycetes</taxon>
        <taxon>Sordariomycetidae</taxon>
        <taxon>Magnaporthales</taxon>
        <taxon>Magnaporthaceae</taxon>
        <taxon>Gaeumannomyces</taxon>
    </lineage>
</organism>
<keyword evidence="4 6" id="KW-0479">Metal-binding</keyword>
<comment type="cofactor">
    <cofactor evidence="1 6">
        <name>heme</name>
        <dbReference type="ChEBI" id="CHEBI:30413"/>
    </cofactor>
</comment>
<dbReference type="Proteomes" id="UP000006039">
    <property type="component" value="Unassembled WGS sequence"/>
</dbReference>
<keyword evidence="3 6" id="KW-0349">Heme</keyword>
<gene>
    <name evidence="10" type="primary">20340806</name>
    <name evidence="9" type="ORF">GGTG_00348</name>
</gene>
<evidence type="ECO:0000256" key="1">
    <source>
        <dbReference type="ARBA" id="ARBA00001971"/>
    </source>
</evidence>
<evidence type="ECO:0000256" key="4">
    <source>
        <dbReference type="ARBA" id="ARBA00022723"/>
    </source>
</evidence>
<dbReference type="CDD" id="cd11058">
    <property type="entry name" value="CYP60B-like"/>
    <property type="match status" value="1"/>
</dbReference>
<name>J3NGF8_GAET3</name>
<proteinExistence type="inferred from homology"/>
<reference evidence="10" key="4">
    <citation type="journal article" date="2015" name="G3 (Bethesda)">
        <title>Genome sequences of three phytopathogenic species of the Magnaporthaceae family of fungi.</title>
        <authorList>
            <person name="Okagaki L.H."/>
            <person name="Nunes C.C."/>
            <person name="Sailsbery J."/>
            <person name="Clay B."/>
            <person name="Brown D."/>
            <person name="John T."/>
            <person name="Oh Y."/>
            <person name="Young N."/>
            <person name="Fitzgerald M."/>
            <person name="Haas B.J."/>
            <person name="Zeng Q."/>
            <person name="Young S."/>
            <person name="Adiconis X."/>
            <person name="Fan L."/>
            <person name="Levin J.Z."/>
            <person name="Mitchell T.K."/>
            <person name="Okubara P.A."/>
            <person name="Farman M.L."/>
            <person name="Kohn L.M."/>
            <person name="Birren B."/>
            <person name="Ma L.-J."/>
            <person name="Dean R.A."/>
        </authorList>
    </citation>
    <scope>NUCLEOTIDE SEQUENCE</scope>
    <source>
        <strain evidence="10">R3-111a-1</strain>
    </source>
</reference>
<dbReference type="STRING" id="644352.J3NGF8"/>
<keyword evidence="7" id="KW-0560">Oxidoreductase</keyword>
<dbReference type="EMBL" id="GL385395">
    <property type="protein sequence ID" value="EJT80348.1"/>
    <property type="molecule type" value="Genomic_DNA"/>
</dbReference>
<dbReference type="PANTHER" id="PTHR24305">
    <property type="entry name" value="CYTOCHROME P450"/>
    <property type="match status" value="1"/>
</dbReference>
<dbReference type="HOGENOM" id="CLU_001570_14_11_1"/>
<evidence type="ECO:0000313" key="11">
    <source>
        <dbReference type="Proteomes" id="UP000006039"/>
    </source>
</evidence>
<accession>J3NGF8</accession>
<dbReference type="EnsemblFungi" id="EJT80348">
    <property type="protein sequence ID" value="EJT80348"/>
    <property type="gene ID" value="GGTG_00348"/>
</dbReference>
<evidence type="ECO:0000313" key="9">
    <source>
        <dbReference type="EMBL" id="EJT80348.1"/>
    </source>
</evidence>
<evidence type="ECO:0000256" key="5">
    <source>
        <dbReference type="ARBA" id="ARBA00023004"/>
    </source>
</evidence>
<keyword evidence="5 6" id="KW-0408">Iron</keyword>
<reference evidence="10" key="5">
    <citation type="submission" date="2018-04" db="UniProtKB">
        <authorList>
            <consortium name="EnsemblFungi"/>
        </authorList>
    </citation>
    <scope>IDENTIFICATION</scope>
    <source>
        <strain evidence="10">R3-111a-1</strain>
    </source>
</reference>
<reference evidence="9" key="3">
    <citation type="submission" date="2010-09" db="EMBL/GenBank/DDBJ databases">
        <title>Annotation of Gaeumannomyces graminis var. tritici R3-111a-1.</title>
        <authorList>
            <consortium name="The Broad Institute Genome Sequencing Platform"/>
            <person name="Ma L.-J."/>
            <person name="Dead R."/>
            <person name="Young S.K."/>
            <person name="Zeng Q."/>
            <person name="Gargeya S."/>
            <person name="Fitzgerald M."/>
            <person name="Haas B."/>
            <person name="Abouelleil A."/>
            <person name="Alvarado L."/>
            <person name="Arachchi H.M."/>
            <person name="Berlin A."/>
            <person name="Brown A."/>
            <person name="Chapman S.B."/>
            <person name="Chen Z."/>
            <person name="Dunbar C."/>
            <person name="Freedman E."/>
            <person name="Gearin G."/>
            <person name="Gellesch M."/>
            <person name="Goldberg J."/>
            <person name="Griggs A."/>
            <person name="Gujja S."/>
            <person name="Heiman D."/>
            <person name="Howarth C."/>
            <person name="Larson L."/>
            <person name="Lui A."/>
            <person name="MacDonald P.J.P."/>
            <person name="Mehta T."/>
            <person name="Montmayeur A."/>
            <person name="Murphy C."/>
            <person name="Neiman D."/>
            <person name="Pearson M."/>
            <person name="Priest M."/>
            <person name="Roberts A."/>
            <person name="Saif S."/>
            <person name="Shea T."/>
            <person name="Shenoy N."/>
            <person name="Sisk P."/>
            <person name="Stolte C."/>
            <person name="Sykes S."/>
            <person name="Yandava C."/>
            <person name="Wortman J."/>
            <person name="Nusbaum C."/>
            <person name="Birren B."/>
        </authorList>
    </citation>
    <scope>NUCLEOTIDE SEQUENCE</scope>
    <source>
        <strain evidence="9">R3-111a-1</strain>
    </source>
</reference>
<keyword evidence="11" id="KW-1185">Reference proteome</keyword>
<dbReference type="PROSITE" id="PS00086">
    <property type="entry name" value="CYTOCHROME_P450"/>
    <property type="match status" value="1"/>
</dbReference>
<dbReference type="PANTHER" id="PTHR24305:SF210">
    <property type="entry name" value="CYTOCHROME P450 MONOOXYGENASE ASQL-RELATED"/>
    <property type="match status" value="1"/>
</dbReference>
<sequence>MSPTHFSLDVGGGVLSHVSLVHVALLAASLCVAIPAYTFIYNVYFHPLAGFPGPALYGGFECVKVYQQVTGRINERLHELHEAYGDVVRVAPWELSYTSAGAWHDIAGGKGGGVPTNPAYGLRERDFYGALGLLWLGSDGHARHRRILSPAFSDRSLREQEPVVAKYVDLLVRRMHEKAGSVVDMWAWANFTTFDIIGDLTFGEPFNCLEESRFHPWIFFLFSRLKMMMYGQIVMTMGYLGILMEVLVPRRLRHEADEHVRCTKDKVDRRRERAAAADDAHRPDFMTHILKHVTDTLGPGNDSKAGDGSMTLSELYANCQTLVMAGSETSATLISTAVHSLLREPRAMSRLAAEVRGAFAAEAEITPLTAASRLPYLHAVISESLRVRPPLPAGIHRRVGPGGATVQGHFVPEGTSLQVTHWAAYHSSRNFAEPWAFAPERWLPGKGDAAAARFAADNKAVFQPFSVGTRACLGRGLTYLETRLALARLVWNFDMELMPESEDWDDQRVWMLYEKKPLNVKLTAVRRD</sequence>
<feature type="transmembrane region" description="Helical" evidence="8">
    <location>
        <begin position="20"/>
        <end position="40"/>
    </location>
</feature>
<dbReference type="PRINTS" id="PR00385">
    <property type="entry name" value="P450"/>
</dbReference>
<dbReference type="VEuPathDB" id="FungiDB:GGTG_00348"/>
<dbReference type="InterPro" id="IPR002401">
    <property type="entry name" value="Cyt_P450_E_grp-I"/>
</dbReference>
<dbReference type="Pfam" id="PF00067">
    <property type="entry name" value="p450"/>
    <property type="match status" value="1"/>
</dbReference>
<dbReference type="InterPro" id="IPR050121">
    <property type="entry name" value="Cytochrome_P450_monoxygenase"/>
</dbReference>
<dbReference type="RefSeq" id="XP_009216357.1">
    <property type="nucleotide sequence ID" value="XM_009218093.1"/>
</dbReference>
<dbReference type="GO" id="GO:0016705">
    <property type="term" value="F:oxidoreductase activity, acting on paired donors, with incorporation or reduction of molecular oxygen"/>
    <property type="evidence" value="ECO:0007669"/>
    <property type="project" value="InterPro"/>
</dbReference>
<dbReference type="InterPro" id="IPR001128">
    <property type="entry name" value="Cyt_P450"/>
</dbReference>